<dbReference type="EMBL" id="FUWR01000006">
    <property type="protein sequence ID" value="SJZ71924.1"/>
    <property type="molecule type" value="Genomic_DNA"/>
</dbReference>
<dbReference type="AlphaFoldDB" id="A0A1T4MYK1"/>
<reference evidence="4" key="1">
    <citation type="submission" date="2017-02" db="EMBL/GenBank/DDBJ databases">
        <authorList>
            <person name="Varghese N."/>
            <person name="Submissions S."/>
        </authorList>
    </citation>
    <scope>NUCLEOTIDE SEQUENCE [LARGE SCALE GENOMIC DNA]</scope>
    <source>
        <strain evidence="4">ATCC BAA-34</strain>
    </source>
</reference>
<name>A0A1T4MYK1_9BACT</name>
<evidence type="ECO:0000313" key="4">
    <source>
        <dbReference type="Proteomes" id="UP000190102"/>
    </source>
</evidence>
<evidence type="ECO:0000313" key="3">
    <source>
        <dbReference type="EMBL" id="SJZ71924.1"/>
    </source>
</evidence>
<dbReference type="Proteomes" id="UP000190102">
    <property type="component" value="Unassembled WGS sequence"/>
</dbReference>
<keyword evidence="4" id="KW-1185">Reference proteome</keyword>
<dbReference type="RefSeq" id="WP_078789762.1">
    <property type="nucleotide sequence ID" value="NZ_FUWR01000006.1"/>
</dbReference>
<feature type="chain" id="PRO_5013341065" evidence="2">
    <location>
        <begin position="31"/>
        <end position="230"/>
    </location>
</feature>
<evidence type="ECO:0000256" key="2">
    <source>
        <dbReference type="SAM" id="SignalP"/>
    </source>
</evidence>
<dbReference type="OrthoDB" id="9849488at2"/>
<feature type="signal peptide" evidence="2">
    <location>
        <begin position="1"/>
        <end position="30"/>
    </location>
</feature>
<gene>
    <name evidence="3" type="ORF">SAMN02745119_01447</name>
</gene>
<protein>
    <submittedName>
        <fullName evidence="3">Uncharacterized protein</fullName>
    </submittedName>
</protein>
<sequence>MRHRIYSRLLAPAALFSSALMLFLAQISWAAPGFDLDLKELKKPSQPTAPKKAAPPRKKKSEAKATPKKQPAIADAKPAVKQPEIALTPLPQPVPEQSELILHRGDNACQLAERIAVALARTVPTESLLNGLVLKPVATVNHGQLDLMVTCGLQIAEAYTYSRLLEEHQVELVNIRGDETAGQTAQKIIDALALSYQQEQVEKELDGSTRIYLFPADAQRQRPLRLVVQP</sequence>
<organism evidence="3 4">
    <name type="scientific">Trichlorobacter thiogenes</name>
    <dbReference type="NCBI Taxonomy" id="115783"/>
    <lineage>
        <taxon>Bacteria</taxon>
        <taxon>Pseudomonadati</taxon>
        <taxon>Thermodesulfobacteriota</taxon>
        <taxon>Desulfuromonadia</taxon>
        <taxon>Geobacterales</taxon>
        <taxon>Geobacteraceae</taxon>
        <taxon>Trichlorobacter</taxon>
    </lineage>
</organism>
<feature type="region of interest" description="Disordered" evidence="1">
    <location>
        <begin position="41"/>
        <end position="78"/>
    </location>
</feature>
<keyword evidence="2" id="KW-0732">Signal</keyword>
<dbReference type="STRING" id="115783.SAMN02745119_01447"/>
<proteinExistence type="predicted"/>
<accession>A0A1T4MYK1</accession>
<evidence type="ECO:0000256" key="1">
    <source>
        <dbReference type="SAM" id="MobiDB-lite"/>
    </source>
</evidence>